<evidence type="ECO:0000313" key="1">
    <source>
        <dbReference type="EMBL" id="GLP95248.1"/>
    </source>
</evidence>
<keyword evidence="2" id="KW-1185">Reference proteome</keyword>
<evidence type="ECO:0000313" key="2">
    <source>
        <dbReference type="Proteomes" id="UP001161422"/>
    </source>
</evidence>
<reference evidence="1" key="1">
    <citation type="journal article" date="2014" name="Int. J. Syst. Evol. Microbiol.">
        <title>Complete genome sequence of Corynebacterium casei LMG S-19264T (=DSM 44701T), isolated from a smear-ripened cheese.</title>
        <authorList>
            <consortium name="US DOE Joint Genome Institute (JGI-PGF)"/>
            <person name="Walter F."/>
            <person name="Albersmeier A."/>
            <person name="Kalinowski J."/>
            <person name="Ruckert C."/>
        </authorList>
    </citation>
    <scope>NUCLEOTIDE SEQUENCE</scope>
    <source>
        <strain evidence="1">NBRC 101628</strain>
    </source>
</reference>
<organism evidence="1 2">
    <name type="scientific">Paraferrimonas sedimenticola</name>
    <dbReference type="NCBI Taxonomy" id="375674"/>
    <lineage>
        <taxon>Bacteria</taxon>
        <taxon>Pseudomonadati</taxon>
        <taxon>Pseudomonadota</taxon>
        <taxon>Gammaproteobacteria</taxon>
        <taxon>Alteromonadales</taxon>
        <taxon>Ferrimonadaceae</taxon>
        <taxon>Paraferrimonas</taxon>
    </lineage>
</organism>
<name>A0AA37W0B1_9GAMM</name>
<accession>A0AA37W0B1</accession>
<dbReference type="AlphaFoldDB" id="A0AA37W0B1"/>
<dbReference type="EMBL" id="BSNC01000002">
    <property type="protein sequence ID" value="GLP95248.1"/>
    <property type="molecule type" value="Genomic_DNA"/>
</dbReference>
<reference evidence="1" key="2">
    <citation type="submission" date="2023-01" db="EMBL/GenBank/DDBJ databases">
        <title>Draft genome sequence of Paraferrimonas sedimenticola strain NBRC 101628.</title>
        <authorList>
            <person name="Sun Q."/>
            <person name="Mori K."/>
        </authorList>
    </citation>
    <scope>NUCLEOTIDE SEQUENCE</scope>
    <source>
        <strain evidence="1">NBRC 101628</strain>
    </source>
</reference>
<sequence>MFNGEVHTSGAFSNLRPVISFWDGACARDGRIFQGGWRYKIYIKDALIAGARRRFLTFGVYESTSEMRVNK</sequence>
<proteinExistence type="predicted"/>
<dbReference type="Proteomes" id="UP001161422">
    <property type="component" value="Unassembled WGS sequence"/>
</dbReference>
<comment type="caution">
    <text evidence="1">The sequence shown here is derived from an EMBL/GenBank/DDBJ whole genome shotgun (WGS) entry which is preliminary data.</text>
</comment>
<gene>
    <name evidence="1" type="ORF">GCM10007895_05540</name>
</gene>
<protein>
    <submittedName>
        <fullName evidence="1">Uncharacterized protein</fullName>
    </submittedName>
</protein>